<organism evidence="2">
    <name type="scientific">Streptomyces sp. Y1</name>
    <dbReference type="NCBI Taxonomy" id="3238634"/>
    <lineage>
        <taxon>Bacteria</taxon>
        <taxon>Bacillati</taxon>
        <taxon>Actinomycetota</taxon>
        <taxon>Actinomycetes</taxon>
        <taxon>Kitasatosporales</taxon>
        <taxon>Streptomycetaceae</taxon>
        <taxon>Streptomyces</taxon>
    </lineage>
</organism>
<feature type="transmembrane region" description="Helical" evidence="1">
    <location>
        <begin position="841"/>
        <end position="871"/>
    </location>
</feature>
<sequence length="932" mass="95359">MTTEAGTTVPTPRADHRPAPWVRTRLRATPLAALLMAALAFVTVFLAAAFPRLSDRSTDSALREFTRRIGVNATSLEAVAQAAPTEAAADLRATRDRLVGEIGPNLRLSQDGQVHGIRVKQDRGMWNKGYARLSEDSPPVLGLLYLNGLTEHAALTAGSWPAAGAGPVQIAVSAESAATIGIKLGDVVDGGNLGTGPITATVVGLYRVDDPQDPLWENLGCPVRACLDGTPSKLHWRTTGFVAGDALPQLLSWGGGGQDFWRLPVDTGALRADQLDRTRDTVASYLAGRGAGTLARVTNRADLHVVSQLPDVLQRARARQQAVAPLSAIGPVGVAGVATVVLCLAAALSADRRTGEIRLLRARGGSRGGVLLRLLGEGAVTVLPAAALATALALVLLPTPRWGNAVLAALAATLLALLAFPARAALLRSRPRAAGGRRRLVGELAVLAVTAAAVAEVRRRGVAASGADLDPLLVLAPLLLALSGGLVLARVQPLLVGRFAALAGRGRGLIGFLGLARAARDNSGRRRPSVLPLLALLIAVSTTGFGATVLDTVDHARTRAARLATGGDAAVTVPIYATLPEAFTKAAGELPGVDAATGLWVEPTALFIGGDGDTTKAVLVVAEPTAYAEIARSLGAGAFDPAKLAGTPGGPDTPVPALFSRDLAKRLATGPARVRTPNGGQLRTTVAGTIARTPALPDPGQPFVVVPAGPAAERLPELKRTNKWIATGDIDPGQLRGLVAEHGLTAATGMAKLIGDVAQAAGKSSDGLPPGYAVHSSREAAAALADDPLQRAAGSMFWYAGLAGGGFALLAVLLTLLRAAPDRTALLARLRTMGLRPRQGLALIVAETLPQTLAAAVGGGLVALAAVALIGSAFDLSALVGAKVAETLEPVVTPVLLPTAGLALVVCLGVLLETAISGRRQIATELRAGEQA</sequence>
<dbReference type="GO" id="GO:0005886">
    <property type="term" value="C:plasma membrane"/>
    <property type="evidence" value="ECO:0007669"/>
    <property type="project" value="TreeGrafter"/>
</dbReference>
<dbReference type="AlphaFoldDB" id="A0AB39TUM0"/>
<proteinExistence type="predicted"/>
<evidence type="ECO:0008006" key="3">
    <source>
        <dbReference type="Google" id="ProtNLM"/>
    </source>
</evidence>
<evidence type="ECO:0000313" key="2">
    <source>
        <dbReference type="EMBL" id="XDQ82869.1"/>
    </source>
</evidence>
<feature type="transmembrane region" description="Helical" evidence="1">
    <location>
        <begin position="370"/>
        <end position="396"/>
    </location>
</feature>
<feature type="transmembrane region" description="Helical" evidence="1">
    <location>
        <begin position="530"/>
        <end position="550"/>
    </location>
</feature>
<feature type="transmembrane region" description="Helical" evidence="1">
    <location>
        <begin position="891"/>
        <end position="912"/>
    </location>
</feature>
<reference evidence="2" key="1">
    <citation type="submission" date="2024-07" db="EMBL/GenBank/DDBJ databases">
        <authorList>
            <person name="Yu S.T."/>
        </authorList>
    </citation>
    <scope>NUCLEOTIDE SEQUENCE</scope>
    <source>
        <strain evidence="2">Y1</strain>
    </source>
</reference>
<protein>
    <recommendedName>
        <fullName evidence="3">ABC transporter permease</fullName>
    </recommendedName>
</protein>
<feature type="transmembrane region" description="Helical" evidence="1">
    <location>
        <begin position="402"/>
        <end position="420"/>
    </location>
</feature>
<dbReference type="RefSeq" id="WP_369185112.1">
    <property type="nucleotide sequence ID" value="NZ_CP163445.1"/>
</dbReference>
<feature type="transmembrane region" description="Helical" evidence="1">
    <location>
        <begin position="31"/>
        <end position="50"/>
    </location>
</feature>
<evidence type="ECO:0000256" key="1">
    <source>
        <dbReference type="SAM" id="Phobius"/>
    </source>
</evidence>
<dbReference type="GO" id="GO:0022857">
    <property type="term" value="F:transmembrane transporter activity"/>
    <property type="evidence" value="ECO:0007669"/>
    <property type="project" value="TreeGrafter"/>
</dbReference>
<feature type="transmembrane region" description="Helical" evidence="1">
    <location>
        <begin position="440"/>
        <end position="457"/>
    </location>
</feature>
<feature type="transmembrane region" description="Helical" evidence="1">
    <location>
        <begin position="469"/>
        <end position="489"/>
    </location>
</feature>
<keyword evidence="1" id="KW-0812">Transmembrane</keyword>
<name>A0AB39TUM0_9ACTN</name>
<feature type="transmembrane region" description="Helical" evidence="1">
    <location>
        <begin position="328"/>
        <end position="349"/>
    </location>
</feature>
<dbReference type="EMBL" id="CP163445">
    <property type="protein sequence ID" value="XDQ82869.1"/>
    <property type="molecule type" value="Genomic_DNA"/>
</dbReference>
<dbReference type="PANTHER" id="PTHR30572:SF4">
    <property type="entry name" value="ABC TRANSPORTER PERMEASE YTRF"/>
    <property type="match status" value="1"/>
</dbReference>
<feature type="transmembrane region" description="Helical" evidence="1">
    <location>
        <begin position="796"/>
        <end position="820"/>
    </location>
</feature>
<keyword evidence="1" id="KW-0472">Membrane</keyword>
<dbReference type="PANTHER" id="PTHR30572">
    <property type="entry name" value="MEMBRANE COMPONENT OF TRANSPORTER-RELATED"/>
    <property type="match status" value="1"/>
</dbReference>
<gene>
    <name evidence="2" type="ORF">AB2U05_32410</name>
</gene>
<dbReference type="InterPro" id="IPR050250">
    <property type="entry name" value="Macrolide_Exporter_MacB"/>
</dbReference>
<keyword evidence="1" id="KW-1133">Transmembrane helix</keyword>
<accession>A0AB39TUM0</accession>